<reference evidence="1 2" key="1">
    <citation type="submission" date="2023-12" db="EMBL/GenBank/DDBJ databases">
        <title>Novel species of the genus Arcicella isolated from rivers.</title>
        <authorList>
            <person name="Lu H."/>
        </authorList>
    </citation>
    <scope>NUCLEOTIDE SEQUENCE [LARGE SCALE GENOMIC DNA]</scope>
    <source>
        <strain evidence="1 2">LMG 21963</strain>
    </source>
</reference>
<proteinExistence type="predicted"/>
<comment type="caution">
    <text evidence="1">The sequence shown here is derived from an EMBL/GenBank/DDBJ whole genome shotgun (WGS) entry which is preliminary data.</text>
</comment>
<keyword evidence="2" id="KW-1185">Reference proteome</keyword>
<gene>
    <name evidence="1" type="ORF">VB264_08950</name>
</gene>
<accession>A0ABU5QLK1</accession>
<dbReference type="EMBL" id="JAYFUL010000011">
    <property type="protein sequence ID" value="MEA5257913.1"/>
    <property type="molecule type" value="Genomic_DNA"/>
</dbReference>
<organism evidence="1 2">
    <name type="scientific">Arcicella aquatica</name>
    <dbReference type="NCBI Taxonomy" id="217141"/>
    <lineage>
        <taxon>Bacteria</taxon>
        <taxon>Pseudomonadati</taxon>
        <taxon>Bacteroidota</taxon>
        <taxon>Cytophagia</taxon>
        <taxon>Cytophagales</taxon>
        <taxon>Flectobacillaceae</taxon>
        <taxon>Arcicella</taxon>
    </lineage>
</organism>
<protein>
    <recommendedName>
        <fullName evidence="3">CRISPR type III-B/RAMP module-associated protein Cmr5</fullName>
    </recommendedName>
</protein>
<evidence type="ECO:0000313" key="1">
    <source>
        <dbReference type="EMBL" id="MEA5257913.1"/>
    </source>
</evidence>
<dbReference type="Proteomes" id="UP001304671">
    <property type="component" value="Unassembled WGS sequence"/>
</dbReference>
<name>A0ABU5QLK1_9BACT</name>
<evidence type="ECO:0008006" key="3">
    <source>
        <dbReference type="Google" id="ProtNLM"/>
    </source>
</evidence>
<dbReference type="RefSeq" id="WP_309918438.1">
    <property type="nucleotide sequence ID" value="NZ_JAYFUL010000011.1"/>
</dbReference>
<sequence>MNYVVMKGSTSQGGNMLSEKEIRQINGDANRLNHSLSPEMHEKLNKILADEEVANFFYAKLYTTALQLLFNTTKISEDRNTPLKMQDVLEPLGIKYFQYKALLQGKGKASTLNQLIHALALQGIEYSKLLHSEALIEMADDYMTHILGK</sequence>
<evidence type="ECO:0000313" key="2">
    <source>
        <dbReference type="Proteomes" id="UP001304671"/>
    </source>
</evidence>